<keyword evidence="1" id="KW-0472">Membrane</keyword>
<comment type="caution">
    <text evidence="2">The sequence shown here is derived from an EMBL/GenBank/DDBJ whole genome shotgun (WGS) entry which is preliminary data.</text>
</comment>
<evidence type="ECO:0000313" key="2">
    <source>
        <dbReference type="EMBL" id="MEF3082388.1"/>
    </source>
</evidence>
<proteinExistence type="predicted"/>
<dbReference type="RefSeq" id="WP_332078129.1">
    <property type="nucleotide sequence ID" value="NZ_JAZHBM010000002.1"/>
</dbReference>
<keyword evidence="1" id="KW-0812">Transmembrane</keyword>
<keyword evidence="3" id="KW-1185">Reference proteome</keyword>
<evidence type="ECO:0000313" key="3">
    <source>
        <dbReference type="Proteomes" id="UP001358324"/>
    </source>
</evidence>
<feature type="transmembrane region" description="Helical" evidence="1">
    <location>
        <begin position="27"/>
        <end position="53"/>
    </location>
</feature>
<feature type="transmembrane region" description="Helical" evidence="1">
    <location>
        <begin position="73"/>
        <end position="95"/>
    </location>
</feature>
<dbReference type="EMBL" id="JAZHBM010000002">
    <property type="protein sequence ID" value="MEF3082388.1"/>
    <property type="molecule type" value="Genomic_DNA"/>
</dbReference>
<evidence type="ECO:0000256" key="1">
    <source>
        <dbReference type="SAM" id="Phobius"/>
    </source>
</evidence>
<name>A0ABU7WFW3_9GAMM</name>
<dbReference type="CDD" id="cd07328">
    <property type="entry name" value="M48_Ste24p_like"/>
    <property type="match status" value="1"/>
</dbReference>
<reference evidence="2 3" key="1">
    <citation type="submission" date="2024-01" db="EMBL/GenBank/DDBJ databases">
        <title>Novel species of the genus Luteimonas isolated from rivers.</title>
        <authorList>
            <person name="Lu H."/>
        </authorList>
    </citation>
    <scope>NUCLEOTIDE SEQUENCE [LARGE SCALE GENOMIC DNA]</scope>
    <source>
        <strain evidence="2 3">SMYT11W</strain>
    </source>
</reference>
<sequence length="711" mass="78869">MTVDTRPADLLRALPAGSIPRPPVKPLYLLSLWLVTGLCLAMPLVYLGTIAGVAWLEYRWYSDWVHALQPGFLWGRVVAWTLPGFVGGILLLFLLKPFVAPRPRAREEIELSPAEDPAFVEGVHALCRAIGTRPPSSIRLTHAVNAWVQFEPGLWGFLRGHRRLTIGMPLVAGLEARQFVGVLAHEFGHFAQGGGMRSSHVINRVNGWLWSRGYEWDAWDDRLHDWRSDADNGAFAVAAWLASGCLWLTRMLMRGLFAVSFRMSRRLSQEMEFDADRYEAIVSGSDCFATTALRMRALMLAFHRADAQGAHVWQQGRLAADLSDAVMAFLQKFSAQDWDDLRRALDSDDTTHYWATHPADAARVANAEAFGATGLFLEARPARDLFADFPALSRRVTAHYYRGMGLTFGARNLVDTAAVVDIDALPEADALAWTRYTAGMLVEPARLEPDDATRAPYAAMAWQQCVDELRRMLPDVAPLWSRRQRARQRQIEAAPRVALIDLGFDVPMPDGSAADAVALRTDFAGGEADNTPDARLLERLSGLFAKRLAHAIAVMPDVERAEATSRLAALQVLHVHARRLRSLHLDAMACLPLSRGLHGDEPALREWLLRTAARYRTAVDALMVALDALPLDDSQSMGRHLRAGCGHLADVDDGPLSYMRATMPLPELLDRLYRQQLAQLVTQADLQEQLHGIQPIRLVNFAKTPPAAAPA</sequence>
<accession>A0ABU7WFW3</accession>
<feature type="transmembrane region" description="Helical" evidence="1">
    <location>
        <begin position="232"/>
        <end position="253"/>
    </location>
</feature>
<organism evidence="2 3">
    <name type="scientific">Luteimonas flava</name>
    <dbReference type="NCBI Taxonomy" id="3115822"/>
    <lineage>
        <taxon>Bacteria</taxon>
        <taxon>Pseudomonadati</taxon>
        <taxon>Pseudomonadota</taxon>
        <taxon>Gammaproteobacteria</taxon>
        <taxon>Lysobacterales</taxon>
        <taxon>Lysobacteraceae</taxon>
        <taxon>Luteimonas</taxon>
    </lineage>
</organism>
<dbReference type="Gene3D" id="3.30.2010.10">
    <property type="entry name" value="Metalloproteases ('zincins'), catalytic domain"/>
    <property type="match status" value="1"/>
</dbReference>
<gene>
    <name evidence="2" type="ORF">V3391_09210</name>
</gene>
<dbReference type="Proteomes" id="UP001358324">
    <property type="component" value="Unassembled WGS sequence"/>
</dbReference>
<protein>
    <submittedName>
        <fullName evidence="2">M48 family metallopeptidase</fullName>
    </submittedName>
</protein>
<keyword evidence="1" id="KW-1133">Transmembrane helix</keyword>